<feature type="non-terminal residue" evidence="2">
    <location>
        <position position="1"/>
    </location>
</feature>
<dbReference type="Proteomes" id="UP000054279">
    <property type="component" value="Unassembled WGS sequence"/>
</dbReference>
<name>A0A0C9TX31_SPHS4</name>
<dbReference type="GO" id="GO:0005737">
    <property type="term" value="C:cytoplasm"/>
    <property type="evidence" value="ECO:0007669"/>
    <property type="project" value="TreeGrafter"/>
</dbReference>
<dbReference type="PANTHER" id="PTHR23257">
    <property type="entry name" value="SERINE-THREONINE PROTEIN KINASE"/>
    <property type="match status" value="1"/>
</dbReference>
<evidence type="ECO:0000313" key="2">
    <source>
        <dbReference type="EMBL" id="KIJ26364.1"/>
    </source>
</evidence>
<dbReference type="EMBL" id="KN837372">
    <property type="protein sequence ID" value="KIJ26364.1"/>
    <property type="molecule type" value="Genomic_DNA"/>
</dbReference>
<dbReference type="Pfam" id="PF00069">
    <property type="entry name" value="Pkinase"/>
    <property type="match status" value="1"/>
</dbReference>
<dbReference type="GO" id="GO:0007165">
    <property type="term" value="P:signal transduction"/>
    <property type="evidence" value="ECO:0007669"/>
    <property type="project" value="TreeGrafter"/>
</dbReference>
<dbReference type="InterPro" id="IPR050167">
    <property type="entry name" value="Ser_Thr_protein_kinase"/>
</dbReference>
<dbReference type="InterPro" id="IPR008271">
    <property type="entry name" value="Ser/Thr_kinase_AS"/>
</dbReference>
<dbReference type="HOGENOM" id="CLU_000288_7_18_1"/>
<keyword evidence="3" id="KW-1185">Reference proteome</keyword>
<dbReference type="PROSITE" id="PS00108">
    <property type="entry name" value="PROTEIN_KINASE_ST"/>
    <property type="match status" value="1"/>
</dbReference>
<dbReference type="InterPro" id="IPR000719">
    <property type="entry name" value="Prot_kinase_dom"/>
</dbReference>
<dbReference type="GO" id="GO:0005524">
    <property type="term" value="F:ATP binding"/>
    <property type="evidence" value="ECO:0007669"/>
    <property type="project" value="InterPro"/>
</dbReference>
<feature type="domain" description="Protein kinase" evidence="1">
    <location>
        <begin position="1"/>
        <end position="130"/>
    </location>
</feature>
<dbReference type="GO" id="GO:0004672">
    <property type="term" value="F:protein kinase activity"/>
    <property type="evidence" value="ECO:0007669"/>
    <property type="project" value="InterPro"/>
</dbReference>
<dbReference type="SUPFAM" id="SSF56112">
    <property type="entry name" value="Protein kinase-like (PK-like)"/>
    <property type="match status" value="1"/>
</dbReference>
<dbReference type="PROSITE" id="PS50011">
    <property type="entry name" value="PROTEIN_KINASE_DOM"/>
    <property type="match status" value="1"/>
</dbReference>
<gene>
    <name evidence="2" type="ORF">M422DRAFT_132475</name>
</gene>
<sequence>VWSLLNHPNIHACLGYTYDFVKESLHLIPSLVSPWMSNDSLSDYIAEKDGEHEGLNHLHSYGIVHGDLKGENVLVSSDGTPCLADFGLSKSSNEHGFTTTTPISGSIHWMAPELLRNEKTTVESGIWVFG</sequence>
<dbReference type="InterPro" id="IPR011009">
    <property type="entry name" value="Kinase-like_dom_sf"/>
</dbReference>
<proteinExistence type="predicted"/>
<evidence type="ECO:0000313" key="3">
    <source>
        <dbReference type="Proteomes" id="UP000054279"/>
    </source>
</evidence>
<organism evidence="2 3">
    <name type="scientific">Sphaerobolus stellatus (strain SS14)</name>
    <dbReference type="NCBI Taxonomy" id="990650"/>
    <lineage>
        <taxon>Eukaryota</taxon>
        <taxon>Fungi</taxon>
        <taxon>Dikarya</taxon>
        <taxon>Basidiomycota</taxon>
        <taxon>Agaricomycotina</taxon>
        <taxon>Agaricomycetes</taxon>
        <taxon>Phallomycetidae</taxon>
        <taxon>Geastrales</taxon>
        <taxon>Sphaerobolaceae</taxon>
        <taxon>Sphaerobolus</taxon>
    </lineage>
</organism>
<reference evidence="2 3" key="1">
    <citation type="submission" date="2014-06" db="EMBL/GenBank/DDBJ databases">
        <title>Evolutionary Origins and Diversification of the Mycorrhizal Mutualists.</title>
        <authorList>
            <consortium name="DOE Joint Genome Institute"/>
            <consortium name="Mycorrhizal Genomics Consortium"/>
            <person name="Kohler A."/>
            <person name="Kuo A."/>
            <person name="Nagy L.G."/>
            <person name="Floudas D."/>
            <person name="Copeland A."/>
            <person name="Barry K.W."/>
            <person name="Cichocki N."/>
            <person name="Veneault-Fourrey C."/>
            <person name="LaButti K."/>
            <person name="Lindquist E.A."/>
            <person name="Lipzen A."/>
            <person name="Lundell T."/>
            <person name="Morin E."/>
            <person name="Murat C."/>
            <person name="Riley R."/>
            <person name="Ohm R."/>
            <person name="Sun H."/>
            <person name="Tunlid A."/>
            <person name="Henrissat B."/>
            <person name="Grigoriev I.V."/>
            <person name="Hibbett D.S."/>
            <person name="Martin F."/>
        </authorList>
    </citation>
    <scope>NUCLEOTIDE SEQUENCE [LARGE SCALE GENOMIC DNA]</scope>
    <source>
        <strain evidence="2 3">SS14</strain>
    </source>
</reference>
<evidence type="ECO:0000259" key="1">
    <source>
        <dbReference type="PROSITE" id="PS50011"/>
    </source>
</evidence>
<feature type="non-terminal residue" evidence="2">
    <location>
        <position position="130"/>
    </location>
</feature>
<accession>A0A0C9TX31</accession>
<dbReference type="OrthoDB" id="5809314at2759"/>
<dbReference type="Gene3D" id="1.10.510.10">
    <property type="entry name" value="Transferase(Phosphotransferase) domain 1"/>
    <property type="match status" value="1"/>
</dbReference>
<protein>
    <recommendedName>
        <fullName evidence="1">Protein kinase domain-containing protein</fullName>
    </recommendedName>
</protein>
<dbReference type="AlphaFoldDB" id="A0A0C9TX31"/>